<gene>
    <name evidence="1" type="ordered locus">RLO149_c018650</name>
</gene>
<proteinExistence type="predicted"/>
<dbReference type="Proteomes" id="UP000001353">
    <property type="component" value="Chromosome"/>
</dbReference>
<protein>
    <recommendedName>
        <fullName evidence="3">Sulfotransferase domain-containing protein</fullName>
    </recommendedName>
</protein>
<sequence>MPLVSQWETTPDRVLLLVCPCRSGSTILLRAFGHAGVPAYFQPIKNARRWRYEGQEHPWYPPANIEDRAIFMKETFGPFHFEETTYDPLAELLASNLPADRIALVVLLRDPAAVWASWRYYWEGRTSPEVFAQSWAACQRCVGTASTAGVPSYAMFYEDLCQSPQAELAALFAVMGREFPLDALEGWDRKPGFGAEGSGVVLPNEPEAFLTPQAHEPVIRATGISPMKPAGVISVQENETLMNLGVFDRYRALSTSLPGTAKCMKQPVEDLSHD</sequence>
<dbReference type="AlphaFoldDB" id="F7ZJM2"/>
<evidence type="ECO:0000313" key="2">
    <source>
        <dbReference type="Proteomes" id="UP000001353"/>
    </source>
</evidence>
<dbReference type="HOGENOM" id="CLU_1065105_0_0_5"/>
<keyword evidence="2" id="KW-1185">Reference proteome</keyword>
<dbReference type="Gene3D" id="3.40.50.300">
    <property type="entry name" value="P-loop containing nucleotide triphosphate hydrolases"/>
    <property type="match status" value="1"/>
</dbReference>
<dbReference type="RefSeq" id="WP_013961781.1">
    <property type="nucleotide sequence ID" value="NC_015730.1"/>
</dbReference>
<dbReference type="InterPro" id="IPR027417">
    <property type="entry name" value="P-loop_NTPase"/>
</dbReference>
<dbReference type="STRING" id="391595.RLO149_c018650"/>
<reference evidence="1 2" key="1">
    <citation type="journal article" date="2011" name="BMC Genomics">
        <title>Comparative genome analysis and genome-guided physiological analysis of Roseobacter litoralis.</title>
        <authorList>
            <person name="Kalhoefer D."/>
            <person name="Thole S."/>
            <person name="Voget S."/>
            <person name="Lehmann R."/>
            <person name="Liesegang H."/>
            <person name="Wollher A."/>
            <person name="Daniel R."/>
            <person name="Simon M."/>
            <person name="Brinkhoff T."/>
        </authorList>
    </citation>
    <scope>NUCLEOTIDE SEQUENCE [LARGE SCALE GENOMIC DNA]</scope>
    <source>
        <strain evidence="2">ATCC 49566 / DSM 6996 / JCM 21268 / NBRC 15278 / OCh 149</strain>
    </source>
</reference>
<organism evidence="1 2">
    <name type="scientific">Roseobacter litoralis (strain ATCC 49566 / DSM 6996 / JCM 21268 / NBRC 15278 / OCh 149)</name>
    <dbReference type="NCBI Taxonomy" id="391595"/>
    <lineage>
        <taxon>Bacteria</taxon>
        <taxon>Pseudomonadati</taxon>
        <taxon>Pseudomonadota</taxon>
        <taxon>Alphaproteobacteria</taxon>
        <taxon>Rhodobacterales</taxon>
        <taxon>Roseobacteraceae</taxon>
        <taxon>Roseobacter</taxon>
    </lineage>
</organism>
<dbReference type="SUPFAM" id="SSF52540">
    <property type="entry name" value="P-loop containing nucleoside triphosphate hydrolases"/>
    <property type="match status" value="1"/>
</dbReference>
<dbReference type="KEGG" id="rli:RLO149_c018650"/>
<name>F7ZJM2_ROSLO</name>
<evidence type="ECO:0008006" key="3">
    <source>
        <dbReference type="Google" id="ProtNLM"/>
    </source>
</evidence>
<accession>F7ZJM2</accession>
<dbReference type="eggNOG" id="ENOG5030UD9">
    <property type="taxonomic scope" value="Bacteria"/>
</dbReference>
<evidence type="ECO:0000313" key="1">
    <source>
        <dbReference type="EMBL" id="AEI93853.1"/>
    </source>
</evidence>
<dbReference type="EMBL" id="CP002623">
    <property type="protein sequence ID" value="AEI93853.1"/>
    <property type="molecule type" value="Genomic_DNA"/>
</dbReference>